<dbReference type="GO" id="GO:0003677">
    <property type="term" value="F:DNA binding"/>
    <property type="evidence" value="ECO:0007669"/>
    <property type="project" value="UniProtKB-KW"/>
</dbReference>
<dbReference type="Pfam" id="PF00072">
    <property type="entry name" value="Response_reg"/>
    <property type="match status" value="1"/>
</dbReference>
<dbReference type="EMBL" id="CP036279">
    <property type="protein sequence ID" value="QDU60816.1"/>
    <property type="molecule type" value="Genomic_DNA"/>
</dbReference>
<dbReference type="InterPro" id="IPR011006">
    <property type="entry name" value="CheY-like_superfamily"/>
</dbReference>
<dbReference type="PANTHER" id="PTHR46797">
    <property type="entry name" value="HTH-TYPE TRANSCRIPTIONAL REGULATOR"/>
    <property type="match status" value="1"/>
</dbReference>
<keyword evidence="6" id="KW-1185">Reference proteome</keyword>
<dbReference type="InterPro" id="IPR001387">
    <property type="entry name" value="Cro/C1-type_HTH"/>
</dbReference>
<dbReference type="InterPro" id="IPR050807">
    <property type="entry name" value="TransReg_Diox_bact_type"/>
</dbReference>
<name>A0A518B1L4_9BACT</name>
<organism evidence="5 6">
    <name type="scientific">Kolteria novifilia</name>
    <dbReference type="NCBI Taxonomy" id="2527975"/>
    <lineage>
        <taxon>Bacteria</taxon>
        <taxon>Pseudomonadati</taxon>
        <taxon>Planctomycetota</taxon>
        <taxon>Planctomycetia</taxon>
        <taxon>Kolteriales</taxon>
        <taxon>Kolteriaceae</taxon>
        <taxon>Kolteria</taxon>
    </lineage>
</organism>
<evidence type="ECO:0000259" key="4">
    <source>
        <dbReference type="PROSITE" id="PS50943"/>
    </source>
</evidence>
<gene>
    <name evidence="5" type="primary">algB</name>
    <name evidence="5" type="ORF">Pan216_16680</name>
</gene>
<dbReference type="SMART" id="SM00448">
    <property type="entry name" value="REC"/>
    <property type="match status" value="1"/>
</dbReference>
<dbReference type="SMART" id="SM00530">
    <property type="entry name" value="HTH_XRE"/>
    <property type="match status" value="1"/>
</dbReference>
<dbReference type="SUPFAM" id="SSF47413">
    <property type="entry name" value="lambda repressor-like DNA-binding domains"/>
    <property type="match status" value="1"/>
</dbReference>
<dbReference type="CDD" id="cd00156">
    <property type="entry name" value="REC"/>
    <property type="match status" value="1"/>
</dbReference>
<protein>
    <submittedName>
        <fullName evidence="5">Alginate biosynthesis transcriptional regulatory protein AlgB</fullName>
    </submittedName>
</protein>
<dbReference type="PANTHER" id="PTHR46797:SF1">
    <property type="entry name" value="METHYLPHOSPHONATE SYNTHASE"/>
    <property type="match status" value="1"/>
</dbReference>
<dbReference type="KEGG" id="knv:Pan216_16680"/>
<dbReference type="SUPFAM" id="SSF52172">
    <property type="entry name" value="CheY-like"/>
    <property type="match status" value="1"/>
</dbReference>
<dbReference type="PROSITE" id="PS50943">
    <property type="entry name" value="HTH_CROC1"/>
    <property type="match status" value="1"/>
</dbReference>
<dbReference type="CDD" id="cd00093">
    <property type="entry name" value="HTH_XRE"/>
    <property type="match status" value="1"/>
</dbReference>
<feature type="domain" description="Response regulatory" evidence="3">
    <location>
        <begin position="24"/>
        <end position="140"/>
    </location>
</feature>
<dbReference type="GO" id="GO:0005829">
    <property type="term" value="C:cytosol"/>
    <property type="evidence" value="ECO:0007669"/>
    <property type="project" value="TreeGrafter"/>
</dbReference>
<dbReference type="PROSITE" id="PS50110">
    <property type="entry name" value="RESPONSE_REGULATORY"/>
    <property type="match status" value="1"/>
</dbReference>
<dbReference type="InterPro" id="IPR010982">
    <property type="entry name" value="Lambda_DNA-bd_dom_sf"/>
</dbReference>
<feature type="modified residue" description="4-aspartylphosphate" evidence="2">
    <location>
        <position position="73"/>
    </location>
</feature>
<sequence>MKTSEVTTPDPSSDDQEQIYDGLRLLTVDDEPTYVETYKKYFAKRGFDVDVASTLASFEKKLKARHHHIILLDYYLDNDDVDGQTLMKLVEQYDRDAAVIVITGRPSLDAAVISLRERAADFLSKPIKIGDLAASVDKALEAKGLLRLTATELQRRIGEKIREERKSHNLTLAEMAERTGLSVGFLSQIELGKNSASVETLYRISRALGRDVGDFFQEA</sequence>
<dbReference type="Gene3D" id="3.40.50.2300">
    <property type="match status" value="1"/>
</dbReference>
<dbReference type="RefSeq" id="WP_145257246.1">
    <property type="nucleotide sequence ID" value="NZ_CP036279.1"/>
</dbReference>
<dbReference type="Gene3D" id="1.10.260.40">
    <property type="entry name" value="lambda repressor-like DNA-binding domains"/>
    <property type="match status" value="1"/>
</dbReference>
<dbReference type="Pfam" id="PF01381">
    <property type="entry name" value="HTH_3"/>
    <property type="match status" value="1"/>
</dbReference>
<dbReference type="GO" id="GO:0003700">
    <property type="term" value="F:DNA-binding transcription factor activity"/>
    <property type="evidence" value="ECO:0007669"/>
    <property type="project" value="TreeGrafter"/>
</dbReference>
<keyword evidence="2" id="KW-0597">Phosphoprotein</keyword>
<keyword evidence="1" id="KW-0238">DNA-binding</keyword>
<dbReference type="GO" id="GO:0000160">
    <property type="term" value="P:phosphorelay signal transduction system"/>
    <property type="evidence" value="ECO:0007669"/>
    <property type="project" value="InterPro"/>
</dbReference>
<evidence type="ECO:0000256" key="2">
    <source>
        <dbReference type="PROSITE-ProRule" id="PRU00169"/>
    </source>
</evidence>
<feature type="domain" description="HTH cro/C1-type" evidence="4">
    <location>
        <begin position="161"/>
        <end position="215"/>
    </location>
</feature>
<proteinExistence type="predicted"/>
<dbReference type="OrthoDB" id="1692255at2"/>
<evidence type="ECO:0000256" key="1">
    <source>
        <dbReference type="ARBA" id="ARBA00023125"/>
    </source>
</evidence>
<dbReference type="Proteomes" id="UP000317093">
    <property type="component" value="Chromosome"/>
</dbReference>
<evidence type="ECO:0000313" key="6">
    <source>
        <dbReference type="Proteomes" id="UP000317093"/>
    </source>
</evidence>
<accession>A0A518B1L4</accession>
<dbReference type="InterPro" id="IPR001789">
    <property type="entry name" value="Sig_transdc_resp-reg_receiver"/>
</dbReference>
<dbReference type="AlphaFoldDB" id="A0A518B1L4"/>
<evidence type="ECO:0000259" key="3">
    <source>
        <dbReference type="PROSITE" id="PS50110"/>
    </source>
</evidence>
<reference evidence="5 6" key="1">
    <citation type="submission" date="2019-02" db="EMBL/GenBank/DDBJ databases">
        <title>Deep-cultivation of Planctomycetes and their phenomic and genomic characterization uncovers novel biology.</title>
        <authorList>
            <person name="Wiegand S."/>
            <person name="Jogler M."/>
            <person name="Boedeker C."/>
            <person name="Pinto D."/>
            <person name="Vollmers J."/>
            <person name="Rivas-Marin E."/>
            <person name="Kohn T."/>
            <person name="Peeters S.H."/>
            <person name="Heuer A."/>
            <person name="Rast P."/>
            <person name="Oberbeckmann S."/>
            <person name="Bunk B."/>
            <person name="Jeske O."/>
            <person name="Meyerdierks A."/>
            <person name="Storesund J.E."/>
            <person name="Kallscheuer N."/>
            <person name="Luecker S."/>
            <person name="Lage O.M."/>
            <person name="Pohl T."/>
            <person name="Merkel B.J."/>
            <person name="Hornburger P."/>
            <person name="Mueller R.-W."/>
            <person name="Bruemmer F."/>
            <person name="Labrenz M."/>
            <person name="Spormann A.M."/>
            <person name="Op den Camp H."/>
            <person name="Overmann J."/>
            <person name="Amann R."/>
            <person name="Jetten M.S.M."/>
            <person name="Mascher T."/>
            <person name="Medema M.H."/>
            <person name="Devos D.P."/>
            <person name="Kaster A.-K."/>
            <person name="Ovreas L."/>
            <person name="Rohde M."/>
            <person name="Galperin M.Y."/>
            <person name="Jogler C."/>
        </authorList>
    </citation>
    <scope>NUCLEOTIDE SEQUENCE [LARGE SCALE GENOMIC DNA]</scope>
    <source>
        <strain evidence="5 6">Pan216</strain>
    </source>
</reference>
<evidence type="ECO:0000313" key="5">
    <source>
        <dbReference type="EMBL" id="QDU60816.1"/>
    </source>
</evidence>